<evidence type="ECO:0000256" key="4">
    <source>
        <dbReference type="ARBA" id="ARBA00022741"/>
    </source>
</evidence>
<evidence type="ECO:0000256" key="7">
    <source>
        <dbReference type="ARBA" id="ARBA00023080"/>
    </source>
</evidence>
<dbReference type="SUPFAM" id="SSF52972">
    <property type="entry name" value="ITPase-like"/>
    <property type="match status" value="1"/>
</dbReference>
<dbReference type="CDD" id="cd00515">
    <property type="entry name" value="HAM1"/>
    <property type="match status" value="1"/>
</dbReference>
<reference evidence="12 13" key="1">
    <citation type="submission" date="2017-08" db="EMBL/GenBank/DDBJ databases">
        <title>Burning lignite coal seam in the remote Altai Mountains harbors a hydrogen-driven thermophilic microbial community.</title>
        <authorList>
            <person name="Kadnikov V.V."/>
            <person name="Mardanov A.V."/>
            <person name="Ivasenko D."/>
            <person name="Beletsky A.V."/>
            <person name="Karnachuk O.V."/>
            <person name="Ravin N.V."/>
        </authorList>
    </citation>
    <scope>NUCLEOTIDE SEQUENCE [LARGE SCALE GENOMIC DNA]</scope>
    <source>
        <strain evidence="12">AL31</strain>
    </source>
</reference>
<comment type="caution">
    <text evidence="10">Lacks conserved residue(s) required for the propagation of feature annotation.</text>
</comment>
<organism evidence="12 13">
    <name type="scientific">Brockia lithotrophica</name>
    <dbReference type="NCBI Taxonomy" id="933949"/>
    <lineage>
        <taxon>Bacteria</taxon>
        <taxon>Bacillati</taxon>
        <taxon>Bacillota</taxon>
        <taxon>Bacilli</taxon>
        <taxon>Bacillales</taxon>
        <taxon>Bacillales Family X. Incertae Sedis</taxon>
        <taxon>Brockia</taxon>
    </lineage>
</organism>
<comment type="catalytic activity">
    <reaction evidence="10">
        <text>ITP + H2O = IMP + diphosphate + H(+)</text>
        <dbReference type="Rhea" id="RHEA:29399"/>
        <dbReference type="ChEBI" id="CHEBI:15377"/>
        <dbReference type="ChEBI" id="CHEBI:15378"/>
        <dbReference type="ChEBI" id="CHEBI:33019"/>
        <dbReference type="ChEBI" id="CHEBI:58053"/>
        <dbReference type="ChEBI" id="CHEBI:61402"/>
        <dbReference type="EC" id="3.6.1.66"/>
    </reaction>
</comment>
<dbReference type="EC" id="3.6.1.66" evidence="10"/>
<feature type="active site" description="Proton acceptor" evidence="10">
    <location>
        <position position="76"/>
    </location>
</feature>
<dbReference type="GO" id="GO:0009117">
    <property type="term" value="P:nucleotide metabolic process"/>
    <property type="evidence" value="ECO:0007669"/>
    <property type="project" value="UniProtKB-KW"/>
</dbReference>
<evidence type="ECO:0000256" key="1">
    <source>
        <dbReference type="ARBA" id="ARBA00008023"/>
    </source>
</evidence>
<dbReference type="GO" id="GO:0046872">
    <property type="term" value="F:metal ion binding"/>
    <property type="evidence" value="ECO:0007669"/>
    <property type="project" value="UniProtKB-KW"/>
</dbReference>
<comment type="catalytic activity">
    <reaction evidence="9 10">
        <text>XTP + H2O = XMP + diphosphate + H(+)</text>
        <dbReference type="Rhea" id="RHEA:28610"/>
        <dbReference type="ChEBI" id="CHEBI:15377"/>
        <dbReference type="ChEBI" id="CHEBI:15378"/>
        <dbReference type="ChEBI" id="CHEBI:33019"/>
        <dbReference type="ChEBI" id="CHEBI:57464"/>
        <dbReference type="ChEBI" id="CHEBI:61314"/>
        <dbReference type="EC" id="3.6.1.66"/>
    </reaction>
</comment>
<dbReference type="FunFam" id="3.90.950.10:FF:000001">
    <property type="entry name" value="dITP/XTP pyrophosphatase"/>
    <property type="match status" value="1"/>
</dbReference>
<name>A0A2T5GA83_9BACL</name>
<dbReference type="GO" id="GO:0035870">
    <property type="term" value="F:dITP diphosphatase activity"/>
    <property type="evidence" value="ECO:0007669"/>
    <property type="project" value="UniProtKB-UniRule"/>
</dbReference>
<dbReference type="GO" id="GO:0017111">
    <property type="term" value="F:ribonucleoside triphosphate phosphatase activity"/>
    <property type="evidence" value="ECO:0007669"/>
    <property type="project" value="InterPro"/>
</dbReference>
<evidence type="ECO:0000256" key="9">
    <source>
        <dbReference type="ARBA" id="ARBA00052017"/>
    </source>
</evidence>
<evidence type="ECO:0000256" key="2">
    <source>
        <dbReference type="ARBA" id="ARBA00011738"/>
    </source>
</evidence>
<keyword evidence="7 10" id="KW-0546">Nucleotide metabolism</keyword>
<evidence type="ECO:0000256" key="3">
    <source>
        <dbReference type="ARBA" id="ARBA00022723"/>
    </source>
</evidence>
<dbReference type="HAMAP" id="MF_01405">
    <property type="entry name" value="Non_canon_purine_NTPase"/>
    <property type="match status" value="1"/>
</dbReference>
<dbReference type="PANTHER" id="PTHR11067">
    <property type="entry name" value="INOSINE TRIPHOSPHATE PYROPHOSPHATASE/HAM1 PROTEIN"/>
    <property type="match status" value="1"/>
</dbReference>
<comment type="subunit">
    <text evidence="2 10">Homodimer.</text>
</comment>
<dbReference type="AlphaFoldDB" id="A0A2T5GA83"/>
<dbReference type="Gene3D" id="3.90.950.10">
    <property type="match status" value="1"/>
</dbReference>
<dbReference type="GO" id="GO:0009146">
    <property type="term" value="P:purine nucleoside triphosphate catabolic process"/>
    <property type="evidence" value="ECO:0007669"/>
    <property type="project" value="UniProtKB-UniRule"/>
</dbReference>
<dbReference type="GO" id="GO:0036222">
    <property type="term" value="F:XTP diphosphatase activity"/>
    <property type="evidence" value="ECO:0007669"/>
    <property type="project" value="UniProtKB-UniRule"/>
</dbReference>
<feature type="binding site" evidence="10">
    <location>
        <position position="76"/>
    </location>
    <ligand>
        <name>Mg(2+)</name>
        <dbReference type="ChEBI" id="CHEBI:18420"/>
    </ligand>
</feature>
<keyword evidence="6 10" id="KW-0460">Magnesium</keyword>
<dbReference type="GO" id="GO:0005829">
    <property type="term" value="C:cytosol"/>
    <property type="evidence" value="ECO:0007669"/>
    <property type="project" value="TreeGrafter"/>
</dbReference>
<comment type="cofactor">
    <cofactor evidence="10">
        <name>Mg(2+)</name>
        <dbReference type="ChEBI" id="CHEBI:18420"/>
    </cofactor>
    <text evidence="10">Binds 1 Mg(2+) ion per subunit.</text>
</comment>
<evidence type="ECO:0000256" key="8">
    <source>
        <dbReference type="ARBA" id="ARBA00051875"/>
    </source>
</evidence>
<dbReference type="GO" id="GO:0000166">
    <property type="term" value="F:nucleotide binding"/>
    <property type="evidence" value="ECO:0007669"/>
    <property type="project" value="UniProtKB-KW"/>
</dbReference>
<comment type="caution">
    <text evidence="12">The sequence shown here is derived from an EMBL/GenBank/DDBJ whole genome shotgun (WGS) entry which is preliminary data.</text>
</comment>
<dbReference type="GO" id="GO:0036220">
    <property type="term" value="F:ITP diphosphatase activity"/>
    <property type="evidence" value="ECO:0007669"/>
    <property type="project" value="UniProtKB-UniRule"/>
</dbReference>
<feature type="binding site" evidence="10">
    <location>
        <begin position="185"/>
        <end position="186"/>
    </location>
    <ligand>
        <name>substrate</name>
    </ligand>
</feature>
<evidence type="ECO:0000313" key="12">
    <source>
        <dbReference type="EMBL" id="PTQ53097.1"/>
    </source>
</evidence>
<keyword evidence="5 10" id="KW-0378">Hydrolase</keyword>
<dbReference type="InterPro" id="IPR029001">
    <property type="entry name" value="ITPase-like_fam"/>
</dbReference>
<evidence type="ECO:0000256" key="11">
    <source>
        <dbReference type="RuleBase" id="RU003781"/>
    </source>
</evidence>
<dbReference type="NCBIfam" id="NF011397">
    <property type="entry name" value="PRK14822.1"/>
    <property type="match status" value="1"/>
</dbReference>
<comment type="catalytic activity">
    <reaction evidence="8 10">
        <text>dITP + H2O = dIMP + diphosphate + H(+)</text>
        <dbReference type="Rhea" id="RHEA:28342"/>
        <dbReference type="ChEBI" id="CHEBI:15377"/>
        <dbReference type="ChEBI" id="CHEBI:15378"/>
        <dbReference type="ChEBI" id="CHEBI:33019"/>
        <dbReference type="ChEBI" id="CHEBI:61194"/>
        <dbReference type="ChEBI" id="CHEBI:61382"/>
        <dbReference type="EC" id="3.6.1.66"/>
    </reaction>
</comment>
<dbReference type="Proteomes" id="UP000244016">
    <property type="component" value="Unassembled WGS sequence"/>
</dbReference>
<gene>
    <name evidence="12" type="ORF">BLITH_0177</name>
</gene>
<comment type="similarity">
    <text evidence="1 10 11">Belongs to the HAM1 NTPase family.</text>
</comment>
<proteinExistence type="inferred from homology"/>
<dbReference type="NCBIfam" id="TIGR00042">
    <property type="entry name" value="RdgB/HAM1 family non-canonical purine NTP pyrophosphatase"/>
    <property type="match status" value="1"/>
</dbReference>
<evidence type="ECO:0000313" key="13">
    <source>
        <dbReference type="Proteomes" id="UP000244016"/>
    </source>
</evidence>
<evidence type="ECO:0000256" key="6">
    <source>
        <dbReference type="ARBA" id="ARBA00022842"/>
    </source>
</evidence>
<protein>
    <recommendedName>
        <fullName evidence="10">dITP/XTP pyrophosphatase</fullName>
        <ecNumber evidence="10">3.6.1.66</ecNumber>
    </recommendedName>
    <alternativeName>
        <fullName evidence="10">Non-canonical purine NTP pyrophosphatase</fullName>
    </alternativeName>
    <alternativeName>
        <fullName evidence="10">Non-standard purine NTP pyrophosphatase</fullName>
    </alternativeName>
    <alternativeName>
        <fullName evidence="10">Nucleoside-triphosphate diphosphatase</fullName>
    </alternativeName>
    <alternativeName>
        <fullName evidence="10">Nucleoside-triphosphate pyrophosphatase</fullName>
        <shortName evidence="10">NTPase</shortName>
    </alternativeName>
</protein>
<keyword evidence="3 10" id="KW-0479">Metal-binding</keyword>
<feature type="binding site" evidence="10">
    <location>
        <begin position="157"/>
        <end position="160"/>
    </location>
    <ligand>
        <name>substrate</name>
    </ligand>
</feature>
<feature type="binding site" evidence="10">
    <location>
        <position position="77"/>
    </location>
    <ligand>
        <name>substrate</name>
    </ligand>
</feature>
<accession>A0A2T5GA83</accession>
<keyword evidence="4 10" id="KW-0547">Nucleotide-binding</keyword>
<dbReference type="Pfam" id="PF01725">
    <property type="entry name" value="Ham1p_like"/>
    <property type="match status" value="1"/>
</dbReference>
<dbReference type="PANTHER" id="PTHR11067:SF9">
    <property type="entry name" value="INOSINE TRIPHOSPHATE PYROPHOSPHATASE"/>
    <property type="match status" value="1"/>
</dbReference>
<comment type="function">
    <text evidence="10">Pyrophosphatase that catalyzes the hydrolysis of nucleoside triphosphates to their monophosphate derivatives, with a high preference for the non-canonical purine nucleotides XTP (xanthosine triphosphate), dITP (deoxyinosine triphosphate) and ITP. Seems to function as a house-cleaning enzyme that removes non-canonical purine nucleotides from the nucleotide pool, thus preventing their incorporation into DNA/RNA and avoiding chromosomal lesions.</text>
</comment>
<feature type="binding site" evidence="10">
    <location>
        <position position="180"/>
    </location>
    <ligand>
        <name>substrate</name>
    </ligand>
</feature>
<sequence>MSRPRLTRLLLIASRNPGKVREVRELLAPLAWGIVSLERFPDVELPPETGETFAENAVRKAVAAMEATGLPSLADDSGLVVPALGGRPGVRSARYAGEEADDAANVAKLLAEMQGVADRRAYFVSVIAFAAPAEPVQTFEGRLDGVIVEEPRGTGGFGYDPVFFVPDLGKTLAEVPLEVKNAVSHRGQALRAFVAYLKRRLAEEPPES</sequence>
<evidence type="ECO:0000256" key="5">
    <source>
        <dbReference type="ARBA" id="ARBA00022801"/>
    </source>
</evidence>
<dbReference type="InterPro" id="IPR020922">
    <property type="entry name" value="dITP/XTP_pyrophosphatase"/>
</dbReference>
<dbReference type="InterPro" id="IPR002637">
    <property type="entry name" value="RdgB/HAM1"/>
</dbReference>
<dbReference type="EMBL" id="PEBW01000001">
    <property type="protein sequence ID" value="PTQ53097.1"/>
    <property type="molecule type" value="Genomic_DNA"/>
</dbReference>
<feature type="binding site" evidence="10">
    <location>
        <begin position="14"/>
        <end position="19"/>
    </location>
    <ligand>
        <name>substrate</name>
    </ligand>
</feature>
<evidence type="ECO:0000256" key="10">
    <source>
        <dbReference type="HAMAP-Rule" id="MF_01405"/>
    </source>
</evidence>